<name>A0ABW0EVQ6_9PSEU</name>
<proteinExistence type="predicted"/>
<evidence type="ECO:0000313" key="2">
    <source>
        <dbReference type="Proteomes" id="UP001596157"/>
    </source>
</evidence>
<protein>
    <recommendedName>
        <fullName evidence="3">GDSL-like lipase/acylhydrolase family protein</fullName>
    </recommendedName>
</protein>
<dbReference type="Proteomes" id="UP001596157">
    <property type="component" value="Unassembled WGS sequence"/>
</dbReference>
<reference evidence="2" key="1">
    <citation type="journal article" date="2019" name="Int. J. Syst. Evol. Microbiol.">
        <title>The Global Catalogue of Microorganisms (GCM) 10K type strain sequencing project: providing services to taxonomists for standard genome sequencing and annotation.</title>
        <authorList>
            <consortium name="The Broad Institute Genomics Platform"/>
            <consortium name="The Broad Institute Genome Sequencing Center for Infectious Disease"/>
            <person name="Wu L."/>
            <person name="Ma J."/>
        </authorList>
    </citation>
    <scope>NUCLEOTIDE SEQUENCE [LARGE SCALE GENOMIC DNA]</scope>
    <source>
        <strain evidence="2">CCUG 59778</strain>
    </source>
</reference>
<dbReference type="PANTHER" id="PTHR43784">
    <property type="entry name" value="GDSL-LIKE LIPASE/ACYLHYDROLASE, PUTATIVE (AFU_ORTHOLOGUE AFUA_2G00820)-RELATED"/>
    <property type="match status" value="1"/>
</dbReference>
<evidence type="ECO:0000313" key="1">
    <source>
        <dbReference type="EMBL" id="MFC5289670.1"/>
    </source>
</evidence>
<dbReference type="RefSeq" id="WP_378249525.1">
    <property type="nucleotide sequence ID" value="NZ_JBHSKF010000012.1"/>
</dbReference>
<dbReference type="EMBL" id="JBHSKF010000012">
    <property type="protein sequence ID" value="MFC5289670.1"/>
    <property type="molecule type" value="Genomic_DNA"/>
</dbReference>
<sequence length="110" mass="11219">MPAAGTAALVVVGDSLTDGRGSTTAEPTEPAQHQVADDLVAAYRQMAIRAQAHGVGGYGATLTPFGGHGYDDPAGHREAARQQVNGWIRDSGASDALADAVPLRLLTDAP</sequence>
<keyword evidence="2" id="KW-1185">Reference proteome</keyword>
<dbReference type="InterPro" id="IPR053140">
    <property type="entry name" value="GDSL_Rv0518-like"/>
</dbReference>
<gene>
    <name evidence="1" type="ORF">ACFPM7_21675</name>
</gene>
<dbReference type="PANTHER" id="PTHR43784:SF2">
    <property type="entry name" value="GDSL-LIKE LIPASE_ACYLHYDROLASE, PUTATIVE (AFU_ORTHOLOGUE AFUA_2G00820)-RELATED"/>
    <property type="match status" value="1"/>
</dbReference>
<dbReference type="SUPFAM" id="SSF52266">
    <property type="entry name" value="SGNH hydrolase"/>
    <property type="match status" value="1"/>
</dbReference>
<comment type="caution">
    <text evidence="1">The sequence shown here is derived from an EMBL/GenBank/DDBJ whole genome shotgun (WGS) entry which is preliminary data.</text>
</comment>
<evidence type="ECO:0008006" key="3">
    <source>
        <dbReference type="Google" id="ProtNLM"/>
    </source>
</evidence>
<accession>A0ABW0EVQ6</accession>
<organism evidence="1 2">
    <name type="scientific">Actinokineospora guangxiensis</name>
    <dbReference type="NCBI Taxonomy" id="1490288"/>
    <lineage>
        <taxon>Bacteria</taxon>
        <taxon>Bacillati</taxon>
        <taxon>Actinomycetota</taxon>
        <taxon>Actinomycetes</taxon>
        <taxon>Pseudonocardiales</taxon>
        <taxon>Pseudonocardiaceae</taxon>
        <taxon>Actinokineospora</taxon>
    </lineage>
</organism>